<dbReference type="EMBL" id="CP081303">
    <property type="protein sequence ID" value="QZE14805.1"/>
    <property type="molecule type" value="Genomic_DNA"/>
</dbReference>
<evidence type="ECO:0000313" key="1">
    <source>
        <dbReference type="EMBL" id="QZE14805.1"/>
    </source>
</evidence>
<keyword evidence="2" id="KW-1185">Reference proteome</keyword>
<name>A0AC61NK66_9BACT</name>
<organism evidence="1 2">
    <name type="scientific">Halosquirtibacter laminarini</name>
    <dbReference type="NCBI Taxonomy" id="3374600"/>
    <lineage>
        <taxon>Bacteria</taxon>
        <taxon>Pseudomonadati</taxon>
        <taxon>Bacteroidota</taxon>
        <taxon>Bacteroidia</taxon>
        <taxon>Marinilabiliales</taxon>
        <taxon>Prolixibacteraceae</taxon>
        <taxon>Halosquirtibacter</taxon>
    </lineage>
</organism>
<protein>
    <submittedName>
        <fullName evidence="1">Phenylalanine--tRNA ligase subunit beta</fullName>
        <ecNumber evidence="1">6.1.1.20</ecNumber>
    </submittedName>
</protein>
<proteinExistence type="predicted"/>
<dbReference type="Proteomes" id="UP000826212">
    <property type="component" value="Chromosome"/>
</dbReference>
<accession>A0AC61NK66</accession>
<evidence type="ECO:0000313" key="2">
    <source>
        <dbReference type="Proteomes" id="UP000826212"/>
    </source>
</evidence>
<gene>
    <name evidence="1" type="primary">pheT</name>
    <name evidence="1" type="ORF">K4L44_02790</name>
</gene>
<keyword evidence="1" id="KW-0436">Ligase</keyword>
<sequence>MNISYSWLKEYIDTDLSPAELSSILTQTGLEVGGIEEVETIKGGLKGLVIGEVVTCGPHPDSDHLSKTTVNVGEEELLPIVCGAPNVAAGQKVVVAVVGTILYDGDSEFKIKKSKIRGEVSMGMICAEDEIGLGESHDGIMVLPADAPVGQPASEYFNVENEYIIEIDLTPNRVDGASHIGVARDLAAYLKQQEDVSYRVEPVDSFVVNEATAPITIDVRNQEACPIYTGVSIKGVKVESSPEWLQKRLIAIGLTPINNIVDITNFVLFETGQPLHAFDMAKIKGNKIIVDTLAQGTKFTTLDEVERELDEKDLMICNESEGMCIAGVFGGLESGVQNATTDIFLESAYFNPVYVRKTARRHAISTDSSFRFERGVDPNGNEYALKRAALLIQTIAGGIIAGDIQRVASADAPTAPFEIAFKPANARRLIGKEICDTTIEKILTALEVEIHKVDEENWDLKVPAYRVDVQREADVIEDILRIYGYNNVQPGTAVKSTIQYSHKPNKHKLQNMVSDSLSACGFNEIWCNSLGKASNYEGLTTYPADNLVKLFNPLSQDLNVMRQNLLFGGLESIERNTNFRNGDLSLYEFGNVYRYDETIETDNPVKRYHEEEHLGLWLVGNKESEGWHGEPAAASFFTLKSYVLNIFEKLGITEDKTQIKSCTEDIYSDAIMICQGPKVLATLGYVAPSLLKKNGIKNTAFYADIHWSTVLKALKKQKVQYTPLPKYPEVRRDLALLVDKSVSFDQLKAIALKGEKNLLRKVDIFDVYEGEHLPDGKKSYALSFILRDDKATLKDKQIDKIMNKMIKSFEHQVGATLR</sequence>
<dbReference type="EC" id="6.1.1.20" evidence="1"/>
<reference evidence="1" key="1">
    <citation type="submission" date="2021-08" db="EMBL/GenBank/DDBJ databases">
        <title>Novel anaerobic bacterium isolated from sea squirt in East Sea, Republic of Korea.</title>
        <authorList>
            <person name="Nguyen T.H."/>
            <person name="Li Z."/>
            <person name="Lee Y.-J."/>
            <person name="Ko J."/>
            <person name="Kim S.-G."/>
        </authorList>
    </citation>
    <scope>NUCLEOTIDE SEQUENCE</scope>
    <source>
        <strain evidence="1">KCTC 25031</strain>
    </source>
</reference>